<name>G8QU22_SPHPG</name>
<proteinExistence type="inferred from homology"/>
<protein>
    <recommendedName>
        <fullName evidence="2 5">Methionyl-tRNA formyltransferase</fullName>
        <ecNumber evidence="2 5">2.1.2.9</ecNumber>
    </recommendedName>
</protein>
<evidence type="ECO:0000259" key="7">
    <source>
        <dbReference type="Pfam" id="PF02911"/>
    </source>
</evidence>
<dbReference type="RefSeq" id="WP_014271109.1">
    <property type="nucleotide sequence ID" value="NC_016633.1"/>
</dbReference>
<comment type="similarity">
    <text evidence="1 5">Belongs to the Fmt family.</text>
</comment>
<dbReference type="Gene3D" id="3.40.50.12230">
    <property type="match status" value="1"/>
</dbReference>
<dbReference type="EMBL" id="CP003155">
    <property type="protein sequence ID" value="AEV30269.1"/>
    <property type="molecule type" value="Genomic_DNA"/>
</dbReference>
<dbReference type="InterPro" id="IPR036477">
    <property type="entry name" value="Formyl_transf_N_sf"/>
</dbReference>
<dbReference type="InterPro" id="IPR011034">
    <property type="entry name" value="Formyl_transferase-like_C_sf"/>
</dbReference>
<evidence type="ECO:0000313" key="9">
    <source>
        <dbReference type="Proteomes" id="UP000005632"/>
    </source>
</evidence>
<evidence type="ECO:0000313" key="8">
    <source>
        <dbReference type="EMBL" id="AEV30269.1"/>
    </source>
</evidence>
<sequence>MRILFAGTPEIAVPTLRALHQAFGVCAVLTNPDRPGTRGNALVPSPVKVAALELGLPVLQPEHLKSEARDLISSYGCDTLVCFAYGKLFGPKFLSLFSGETLNIHPSLLPLLRGSSPIQGAILNQFFKTGISIQRIASQMDCGDIAATEAFDLVGNETTQSLTDIVKKKAAPLAVETLQKVKDGTVSFTPQNGESSYTQMVTKEMAVIDWSLPAKEIHALIRAMLPWPKATTRFKGQSLLITSVQGILSDAGLEEVPSSVVAGTVVKSQKGKGIAIATGSGLLWVDRMQLEKRKEMDWQSFLNGNRDFIASKLG</sequence>
<accession>G8QU22</accession>
<dbReference type="NCBIfam" id="TIGR00460">
    <property type="entry name" value="fmt"/>
    <property type="match status" value="1"/>
</dbReference>
<evidence type="ECO:0000256" key="4">
    <source>
        <dbReference type="ARBA" id="ARBA00022917"/>
    </source>
</evidence>
<dbReference type="GO" id="GO:0004479">
    <property type="term" value="F:methionyl-tRNA formyltransferase activity"/>
    <property type="evidence" value="ECO:0007669"/>
    <property type="project" value="UniProtKB-UniRule"/>
</dbReference>
<feature type="binding site" evidence="5">
    <location>
        <begin position="107"/>
        <end position="110"/>
    </location>
    <ligand>
        <name>(6S)-5,6,7,8-tetrahydrofolate</name>
        <dbReference type="ChEBI" id="CHEBI:57453"/>
    </ligand>
</feature>
<dbReference type="EC" id="2.1.2.9" evidence="2 5"/>
<dbReference type="AlphaFoldDB" id="G8QU22"/>
<dbReference type="Pfam" id="PF00551">
    <property type="entry name" value="Formyl_trans_N"/>
    <property type="match status" value="1"/>
</dbReference>
<dbReference type="PANTHER" id="PTHR11138:SF5">
    <property type="entry name" value="METHIONYL-TRNA FORMYLTRANSFERASE, MITOCHONDRIAL"/>
    <property type="match status" value="1"/>
</dbReference>
<comment type="catalytic activity">
    <reaction evidence="5">
        <text>L-methionyl-tRNA(fMet) + (6R)-10-formyltetrahydrofolate = N-formyl-L-methionyl-tRNA(fMet) + (6S)-5,6,7,8-tetrahydrofolate + H(+)</text>
        <dbReference type="Rhea" id="RHEA:24380"/>
        <dbReference type="Rhea" id="RHEA-COMP:9952"/>
        <dbReference type="Rhea" id="RHEA-COMP:9953"/>
        <dbReference type="ChEBI" id="CHEBI:15378"/>
        <dbReference type="ChEBI" id="CHEBI:57453"/>
        <dbReference type="ChEBI" id="CHEBI:78530"/>
        <dbReference type="ChEBI" id="CHEBI:78844"/>
        <dbReference type="ChEBI" id="CHEBI:195366"/>
        <dbReference type="EC" id="2.1.2.9"/>
    </reaction>
</comment>
<dbReference type="InterPro" id="IPR041711">
    <property type="entry name" value="Met-tRNA-FMT_N"/>
</dbReference>
<gene>
    <name evidence="5" type="primary">fmt</name>
    <name evidence="8" type="ordered locus">SpiGrapes_2508</name>
</gene>
<feature type="domain" description="Formyl transferase C-terminal" evidence="7">
    <location>
        <begin position="201"/>
        <end position="305"/>
    </location>
</feature>
<feature type="domain" description="Formyl transferase N-terminal" evidence="6">
    <location>
        <begin position="1"/>
        <end position="176"/>
    </location>
</feature>
<keyword evidence="9" id="KW-1185">Reference proteome</keyword>
<evidence type="ECO:0000256" key="3">
    <source>
        <dbReference type="ARBA" id="ARBA00022679"/>
    </source>
</evidence>
<dbReference type="InterPro" id="IPR005794">
    <property type="entry name" value="Fmt"/>
</dbReference>
<dbReference type="CDD" id="cd08646">
    <property type="entry name" value="FMT_core_Met-tRNA-FMT_N"/>
    <property type="match status" value="1"/>
</dbReference>
<dbReference type="HOGENOM" id="CLU_033347_1_1_12"/>
<dbReference type="HAMAP" id="MF_00182">
    <property type="entry name" value="Formyl_trans"/>
    <property type="match status" value="1"/>
</dbReference>
<evidence type="ECO:0000256" key="5">
    <source>
        <dbReference type="HAMAP-Rule" id="MF_00182"/>
    </source>
</evidence>
<dbReference type="PANTHER" id="PTHR11138">
    <property type="entry name" value="METHIONYL-TRNA FORMYLTRANSFERASE"/>
    <property type="match status" value="1"/>
</dbReference>
<dbReference type="OrthoDB" id="9802815at2"/>
<evidence type="ECO:0000256" key="2">
    <source>
        <dbReference type="ARBA" id="ARBA00012261"/>
    </source>
</evidence>
<dbReference type="CDD" id="cd08704">
    <property type="entry name" value="Met_tRNA_FMT_C"/>
    <property type="match status" value="1"/>
</dbReference>
<reference evidence="8 9" key="1">
    <citation type="submission" date="2011-11" db="EMBL/GenBank/DDBJ databases">
        <title>Complete sequence of Spirochaeta sp. grapes.</title>
        <authorList>
            <consortium name="US DOE Joint Genome Institute"/>
            <person name="Lucas S."/>
            <person name="Han J."/>
            <person name="Lapidus A."/>
            <person name="Cheng J.-F."/>
            <person name="Goodwin L."/>
            <person name="Pitluck S."/>
            <person name="Peters L."/>
            <person name="Ovchinnikova G."/>
            <person name="Munk A.C."/>
            <person name="Detter J.C."/>
            <person name="Han C."/>
            <person name="Tapia R."/>
            <person name="Land M."/>
            <person name="Hauser L."/>
            <person name="Kyrpides N."/>
            <person name="Ivanova N."/>
            <person name="Pagani I."/>
            <person name="Ritalahtilisa K."/>
            <person name="Loeffler F."/>
            <person name="Woyke T."/>
        </authorList>
    </citation>
    <scope>NUCLEOTIDE SEQUENCE [LARGE SCALE GENOMIC DNA]</scope>
    <source>
        <strain evidence="9">ATCC BAA-1885 / DSM 22778 / Grapes</strain>
    </source>
</reference>
<evidence type="ECO:0000256" key="1">
    <source>
        <dbReference type="ARBA" id="ARBA00010699"/>
    </source>
</evidence>
<dbReference type="InterPro" id="IPR044135">
    <property type="entry name" value="Met-tRNA-FMT_C"/>
</dbReference>
<dbReference type="eggNOG" id="COG0223">
    <property type="taxonomic scope" value="Bacteria"/>
</dbReference>
<dbReference type="STRING" id="158190.SpiGrapes_2508"/>
<dbReference type="GO" id="GO:0005829">
    <property type="term" value="C:cytosol"/>
    <property type="evidence" value="ECO:0007669"/>
    <property type="project" value="TreeGrafter"/>
</dbReference>
<dbReference type="Proteomes" id="UP000005632">
    <property type="component" value="Chromosome"/>
</dbReference>
<evidence type="ECO:0000259" key="6">
    <source>
        <dbReference type="Pfam" id="PF00551"/>
    </source>
</evidence>
<dbReference type="InterPro" id="IPR002376">
    <property type="entry name" value="Formyl_transf_N"/>
</dbReference>
<dbReference type="SUPFAM" id="SSF53328">
    <property type="entry name" value="Formyltransferase"/>
    <property type="match status" value="1"/>
</dbReference>
<dbReference type="InterPro" id="IPR005793">
    <property type="entry name" value="Formyl_trans_C"/>
</dbReference>
<organism evidence="8 9">
    <name type="scientific">Sphaerochaeta pleomorpha (strain ATCC BAA-1885 / DSM 22778 / Grapes)</name>
    <dbReference type="NCBI Taxonomy" id="158190"/>
    <lineage>
        <taxon>Bacteria</taxon>
        <taxon>Pseudomonadati</taxon>
        <taxon>Spirochaetota</taxon>
        <taxon>Spirochaetia</taxon>
        <taxon>Spirochaetales</taxon>
        <taxon>Sphaerochaetaceae</taxon>
        <taxon>Sphaerochaeta</taxon>
    </lineage>
</organism>
<dbReference type="SUPFAM" id="SSF50486">
    <property type="entry name" value="FMT C-terminal domain-like"/>
    <property type="match status" value="1"/>
</dbReference>
<keyword evidence="4 5" id="KW-0648">Protein biosynthesis</keyword>
<comment type="function">
    <text evidence="5">Attaches a formyl group to the free amino group of methionyl-tRNA(fMet). The formyl group appears to play a dual role in the initiator identity of N-formylmethionyl-tRNA by promoting its recognition by IF2 and preventing the misappropriation of this tRNA by the elongation apparatus.</text>
</comment>
<keyword evidence="3 5" id="KW-0808">Transferase</keyword>
<dbReference type="KEGG" id="sgp:SpiGrapes_2508"/>
<dbReference type="Pfam" id="PF02911">
    <property type="entry name" value="Formyl_trans_C"/>
    <property type="match status" value="1"/>
</dbReference>